<dbReference type="Pfam" id="PF20236">
    <property type="entry name" value="DUF6593"/>
    <property type="match status" value="1"/>
</dbReference>
<reference evidence="2 3" key="1">
    <citation type="submission" date="2016-07" db="EMBL/GenBank/DDBJ databases">
        <title>Pervasive Adenine N6-methylation of Active Genes in Fungi.</title>
        <authorList>
            <consortium name="DOE Joint Genome Institute"/>
            <person name="Mondo S.J."/>
            <person name="Dannebaum R.O."/>
            <person name="Kuo R.C."/>
            <person name="Labutti K."/>
            <person name="Haridas S."/>
            <person name="Kuo A."/>
            <person name="Salamov A."/>
            <person name="Ahrendt S.R."/>
            <person name="Lipzen A."/>
            <person name="Sullivan W."/>
            <person name="Andreopoulos W.B."/>
            <person name="Clum A."/>
            <person name="Lindquist E."/>
            <person name="Daum C."/>
            <person name="Ramamoorthy G.K."/>
            <person name="Gryganskyi A."/>
            <person name="Culley D."/>
            <person name="Magnuson J.K."/>
            <person name="James T.Y."/>
            <person name="O'Malley M.A."/>
            <person name="Stajich J.E."/>
            <person name="Spatafora J.W."/>
            <person name="Visel A."/>
            <person name="Grigoriev I.V."/>
        </authorList>
    </citation>
    <scope>NUCLEOTIDE SEQUENCE [LARGE SCALE GENOMIC DNA]</scope>
    <source>
        <strain evidence="2 3">ATCC 12442</strain>
    </source>
</reference>
<dbReference type="AlphaFoldDB" id="A0A1Y1VRR9"/>
<name>A0A1Y1VRR9_9FUNG</name>
<dbReference type="InterPro" id="IPR046528">
    <property type="entry name" value="DUF6593"/>
</dbReference>
<evidence type="ECO:0000313" key="2">
    <source>
        <dbReference type="EMBL" id="ORX63464.1"/>
    </source>
</evidence>
<evidence type="ECO:0000313" key="3">
    <source>
        <dbReference type="Proteomes" id="UP000193922"/>
    </source>
</evidence>
<proteinExistence type="predicted"/>
<evidence type="ECO:0000259" key="1">
    <source>
        <dbReference type="Pfam" id="PF20236"/>
    </source>
</evidence>
<comment type="caution">
    <text evidence="2">The sequence shown here is derived from an EMBL/GenBank/DDBJ whole genome shotgun (WGS) entry which is preliminary data.</text>
</comment>
<protein>
    <recommendedName>
        <fullName evidence="1">DUF6593 domain-containing protein</fullName>
    </recommendedName>
</protein>
<dbReference type="RefSeq" id="XP_040738956.1">
    <property type="nucleotide sequence ID" value="XM_040889060.1"/>
</dbReference>
<feature type="domain" description="DUF6593" evidence="1">
    <location>
        <begin position="64"/>
        <end position="167"/>
    </location>
</feature>
<sequence>HLFLSNNRTNCSIYHGGFTDLASAQASGELAYTIFLRLPRLIISSHNLDISDDATVVPGMLVHSDGNTAVADVSQGNGRSAQVSVKGKSVKVAQRIAGVGWKFTDPNGTKYRWEVLRKEKRWELQGHRGKAVATFDSRQFWSDNYASFIVDEGMDEDLRMLVLLSWALSAKAIFTSKTVPTNSVGGGDDTFTNAMYGLSALSSTTAT</sequence>
<organism evidence="2 3">
    <name type="scientific">Linderina pennispora</name>
    <dbReference type="NCBI Taxonomy" id="61395"/>
    <lineage>
        <taxon>Eukaryota</taxon>
        <taxon>Fungi</taxon>
        <taxon>Fungi incertae sedis</taxon>
        <taxon>Zoopagomycota</taxon>
        <taxon>Kickxellomycotina</taxon>
        <taxon>Kickxellomycetes</taxon>
        <taxon>Kickxellales</taxon>
        <taxon>Kickxellaceae</taxon>
        <taxon>Linderina</taxon>
    </lineage>
</organism>
<keyword evidence="3" id="KW-1185">Reference proteome</keyword>
<dbReference type="GeneID" id="63805708"/>
<dbReference type="Proteomes" id="UP000193922">
    <property type="component" value="Unassembled WGS sequence"/>
</dbReference>
<gene>
    <name evidence="2" type="ORF">DL89DRAFT_273371</name>
</gene>
<accession>A0A1Y1VRR9</accession>
<feature type="non-terminal residue" evidence="2">
    <location>
        <position position="1"/>
    </location>
</feature>
<dbReference type="EMBL" id="MCFD01000201">
    <property type="protein sequence ID" value="ORX63464.1"/>
    <property type="molecule type" value="Genomic_DNA"/>
</dbReference>